<comment type="caution">
    <text evidence="1">The sequence shown here is derived from an EMBL/GenBank/DDBJ whole genome shotgun (WGS) entry which is preliminary data.</text>
</comment>
<dbReference type="EMBL" id="QWLB01000018">
    <property type="protein sequence ID" value="RIH92522.1"/>
    <property type="molecule type" value="Genomic_DNA"/>
</dbReference>
<dbReference type="Proteomes" id="UP000266178">
    <property type="component" value="Unassembled WGS sequence"/>
</dbReference>
<protein>
    <recommendedName>
        <fullName evidence="3">Carboxypeptidase regulatory-like domain-containing protein</fullName>
    </recommendedName>
</protein>
<keyword evidence="2" id="KW-1185">Reference proteome</keyword>
<reference evidence="1 2" key="1">
    <citation type="submission" date="2018-08" db="EMBL/GenBank/DDBJ databases">
        <title>Meiothermus granaticius genome AF-68 sequencing project.</title>
        <authorList>
            <person name="Da Costa M.S."/>
            <person name="Albuquerque L."/>
            <person name="Raposo P."/>
            <person name="Froufe H.J.C."/>
            <person name="Barroso C.S."/>
            <person name="Egas C."/>
        </authorList>
    </citation>
    <scope>NUCLEOTIDE SEQUENCE [LARGE SCALE GENOMIC DNA]</scope>
    <source>
        <strain evidence="1 2">AF-68</strain>
    </source>
</reference>
<organism evidence="1 2">
    <name type="scientific">Meiothermus granaticius NBRC 107808</name>
    <dbReference type="NCBI Taxonomy" id="1227551"/>
    <lineage>
        <taxon>Bacteria</taxon>
        <taxon>Thermotogati</taxon>
        <taxon>Deinococcota</taxon>
        <taxon>Deinococci</taxon>
        <taxon>Thermales</taxon>
        <taxon>Thermaceae</taxon>
        <taxon>Meiothermus</taxon>
    </lineage>
</organism>
<name>A0A399FC31_9DEIN</name>
<evidence type="ECO:0008006" key="3">
    <source>
        <dbReference type="Google" id="ProtNLM"/>
    </source>
</evidence>
<dbReference type="AlphaFoldDB" id="A0A399FC31"/>
<accession>A0A399FC31</accession>
<proteinExistence type="predicted"/>
<evidence type="ECO:0000313" key="1">
    <source>
        <dbReference type="EMBL" id="RIH92522.1"/>
    </source>
</evidence>
<gene>
    <name evidence="1" type="ORF">Mgrana_01554</name>
</gene>
<sequence length="123" mass="12997">MLRPVAAAKEAILIMDSRSAQKGLRGSGLSASWSKLYKAGGVYLDLSLKLEGSGAVLLGQVITESKQPKVRTLTLLDSSGAPVASSPVSDYGGFRLELKDQGDYALEFSLGGETFKVEGLEVF</sequence>
<evidence type="ECO:0000313" key="2">
    <source>
        <dbReference type="Proteomes" id="UP000266178"/>
    </source>
</evidence>